<dbReference type="NCBIfam" id="TIGR02917">
    <property type="entry name" value="PEP_TPR_lipo"/>
    <property type="match status" value="1"/>
</dbReference>
<dbReference type="Pfam" id="PF13374">
    <property type="entry name" value="TPR_10"/>
    <property type="match status" value="1"/>
</dbReference>
<evidence type="ECO:0000256" key="1">
    <source>
        <dbReference type="ARBA" id="ARBA00022737"/>
    </source>
</evidence>
<comment type="caution">
    <text evidence="4">The sequence shown here is derived from an EMBL/GenBank/DDBJ whole genome shotgun (WGS) entry which is preliminary data.</text>
</comment>
<keyword evidence="1" id="KW-0677">Repeat</keyword>
<dbReference type="Proteomes" id="UP001165413">
    <property type="component" value="Unassembled WGS sequence"/>
</dbReference>
<dbReference type="Gene3D" id="1.25.40.10">
    <property type="entry name" value="Tetratricopeptide repeat domain"/>
    <property type="match status" value="4"/>
</dbReference>
<organism evidence="4 5">
    <name type="scientific">Opacimonas viscosa</name>
    <dbReference type="NCBI Taxonomy" id="2961944"/>
    <lineage>
        <taxon>Bacteria</taxon>
        <taxon>Pseudomonadati</taxon>
        <taxon>Pseudomonadota</taxon>
        <taxon>Gammaproteobacteria</taxon>
        <taxon>Alteromonadales</taxon>
        <taxon>Alteromonadaceae</taxon>
        <taxon>Opacimonas</taxon>
    </lineage>
</organism>
<feature type="repeat" description="TPR" evidence="3">
    <location>
        <begin position="510"/>
        <end position="543"/>
    </location>
</feature>
<dbReference type="InterPro" id="IPR019734">
    <property type="entry name" value="TPR_rpt"/>
</dbReference>
<dbReference type="EMBL" id="JANATA010000008">
    <property type="protein sequence ID" value="MCP3428508.1"/>
    <property type="molecule type" value="Genomic_DNA"/>
</dbReference>
<dbReference type="PROSITE" id="PS50005">
    <property type="entry name" value="TPR"/>
    <property type="match status" value="2"/>
</dbReference>
<keyword evidence="5" id="KW-1185">Reference proteome</keyword>
<feature type="repeat" description="TPR" evidence="3">
    <location>
        <begin position="206"/>
        <end position="239"/>
    </location>
</feature>
<proteinExistence type="predicted"/>
<keyword evidence="2 3" id="KW-0802">TPR repeat</keyword>
<sequence>MKKTTIALAILVSITGCSRSLSTDEIIQQVNQAGLQDARTSIVLLKNGIVEDPTSSELRYLLAQQYKNTGDYVSQTKELERLFRQGYQVETTAIELLSAQYLSAEYTDVIETAKTIAAEHAAKLDTLALTSVYVYAGIAYYSLNDTQSAQAQLTLANELTTDNIYTQLGEAYRNVESSETIEQNQSGTQNIIAVLDDIIRQKPDFVEAILLKGQLYTTLGELDKTVSTLGSLLEFAPENNRFKLFYTGALVQNQQFEKAKTLTDELITDIPNNGYLHQMKAAIAYSEKDFTNAKIHSEKAIEFGLYNIASFSLAAFSAIQLEQYEQAKRHLDGIRLEYPVDHPIGYARLLVATKLGYAESGEALLSATTLDDINPSIITASTYHLINAGQYEKAQKLLRKIPENSVQDVAEKRQLLALALNEPTLIEALEKSIAQDNLSRPEQIQNQRLLVLAYYKNQKFVDALSLAKSLQSNDIEFSLTMQGLSHLALDQHPQTLANFSALLNENPNNVTALEFLADYYYTAYEFAKATDYAQRLVDINPYNVRGLRPLLNATIADKTIDRYLPMFASAFEKNPSIIEYRLMYATALYTLEDFESLDDILNNYVTGPSTPRLYFSLAATAKIAKKDFLAARRIYEKWRQNEPMAVEPFVAELGILELSQDWLNSLELVERAINKHPRLHAFRVMQANILLQLNRHIQAKNVLALLPQTILDDAKVQALAGKAYFGLEEYDAALVSLHKAYQIQNDADLAHLIANTYFRQKDFEEATSFLNAHLAQQPMDIKGKLMLGSYYLKVDAAKAEAILREANTELPNNLFVLNNLAYSLYLQEQWDSAETYGQQALDIAPDNVSVLDTYGMIKLRQGDTASAVSFLQIAYTQNKFNVPVVLNYAESLLANNQKNLAQQVLKGITVQDNELVQRFTELKIAAEG</sequence>
<dbReference type="SUPFAM" id="SSF48452">
    <property type="entry name" value="TPR-like"/>
    <property type="match status" value="3"/>
</dbReference>
<dbReference type="Pfam" id="PF13432">
    <property type="entry name" value="TPR_16"/>
    <property type="match status" value="1"/>
</dbReference>
<dbReference type="SMART" id="SM00028">
    <property type="entry name" value="TPR"/>
    <property type="match status" value="7"/>
</dbReference>
<evidence type="ECO:0000313" key="4">
    <source>
        <dbReference type="EMBL" id="MCP3428508.1"/>
    </source>
</evidence>
<dbReference type="InterPro" id="IPR011990">
    <property type="entry name" value="TPR-like_helical_dom_sf"/>
</dbReference>
<dbReference type="RefSeq" id="WP_254099846.1">
    <property type="nucleotide sequence ID" value="NZ_JANATA010000008.1"/>
</dbReference>
<dbReference type="PROSITE" id="PS51257">
    <property type="entry name" value="PROKAR_LIPOPROTEIN"/>
    <property type="match status" value="1"/>
</dbReference>
<dbReference type="Pfam" id="PF14559">
    <property type="entry name" value="TPR_19"/>
    <property type="match status" value="1"/>
</dbReference>
<name>A0AA41X1Y5_9ALTE</name>
<dbReference type="PANTHER" id="PTHR45586:SF1">
    <property type="entry name" value="LIPOPOLYSACCHARIDE ASSEMBLY PROTEIN B"/>
    <property type="match status" value="1"/>
</dbReference>
<dbReference type="InterPro" id="IPR014266">
    <property type="entry name" value="PEP-CTERM_TPR_PrsT"/>
</dbReference>
<gene>
    <name evidence="4" type="primary">prsT</name>
    <name evidence="4" type="ORF">NLF92_06065</name>
</gene>
<dbReference type="AlphaFoldDB" id="A0AA41X1Y5"/>
<evidence type="ECO:0000313" key="5">
    <source>
        <dbReference type="Proteomes" id="UP001165413"/>
    </source>
</evidence>
<reference evidence="4" key="1">
    <citation type="submission" date="2022-07" db="EMBL/GenBank/DDBJ databases">
        <title>Characterization of the Novel Bacterium Alteromonas immobilis LMIT006 and Alteromonas gregis LMIT007.</title>
        <authorList>
            <person name="Lin X."/>
        </authorList>
    </citation>
    <scope>NUCLEOTIDE SEQUENCE</scope>
    <source>
        <strain evidence="4">LMIT007</strain>
    </source>
</reference>
<dbReference type="PANTHER" id="PTHR45586">
    <property type="entry name" value="TPR REPEAT-CONTAINING PROTEIN PA4667"/>
    <property type="match status" value="1"/>
</dbReference>
<protein>
    <submittedName>
        <fullName evidence="4">PEP-CTERM system TPR-repeat protein PrsT</fullName>
    </submittedName>
</protein>
<accession>A0AA41X1Y5</accession>
<dbReference type="InterPro" id="IPR051012">
    <property type="entry name" value="CellSynth/LPSAsmb/PSIAsmb"/>
</dbReference>
<evidence type="ECO:0000256" key="3">
    <source>
        <dbReference type="PROSITE-ProRule" id="PRU00339"/>
    </source>
</evidence>
<evidence type="ECO:0000256" key="2">
    <source>
        <dbReference type="ARBA" id="ARBA00022803"/>
    </source>
</evidence>